<protein>
    <submittedName>
        <fullName evidence="1">Uncharacterized protein</fullName>
    </submittedName>
</protein>
<accession>A0A3B0TLH1</accession>
<sequence length="67" mass="7616">VVSLNKDNNFLIVDIGESTGIRMGDMLSVYRDSKYIARLEVIQVRKDISACDIKDQWSEVNIGDIVR</sequence>
<feature type="non-terminal residue" evidence="1">
    <location>
        <position position="1"/>
    </location>
</feature>
<evidence type="ECO:0000313" key="1">
    <source>
        <dbReference type="EMBL" id="VAW17500.1"/>
    </source>
</evidence>
<gene>
    <name evidence="1" type="ORF">MNBD_BACTEROID05-706</name>
</gene>
<reference evidence="1" key="1">
    <citation type="submission" date="2018-06" db="EMBL/GenBank/DDBJ databases">
        <authorList>
            <person name="Zhirakovskaya E."/>
        </authorList>
    </citation>
    <scope>NUCLEOTIDE SEQUENCE</scope>
</reference>
<name>A0A3B0TLH1_9ZZZZ</name>
<proteinExistence type="predicted"/>
<dbReference type="EMBL" id="UOEN01000376">
    <property type="protein sequence ID" value="VAW17500.1"/>
    <property type="molecule type" value="Genomic_DNA"/>
</dbReference>
<dbReference type="AlphaFoldDB" id="A0A3B0TLH1"/>
<organism evidence="1">
    <name type="scientific">hydrothermal vent metagenome</name>
    <dbReference type="NCBI Taxonomy" id="652676"/>
    <lineage>
        <taxon>unclassified sequences</taxon>
        <taxon>metagenomes</taxon>
        <taxon>ecological metagenomes</taxon>
    </lineage>
</organism>